<reference evidence="2" key="1">
    <citation type="submission" date="2021-06" db="EMBL/GenBank/DDBJ databases">
        <title>Comparative genomics, transcriptomics and evolutionary studies reveal genomic signatures of adaptation to plant cell wall in hemibiotrophic fungi.</title>
        <authorList>
            <consortium name="DOE Joint Genome Institute"/>
            <person name="Baroncelli R."/>
            <person name="Diaz J.F."/>
            <person name="Benocci T."/>
            <person name="Peng M."/>
            <person name="Battaglia E."/>
            <person name="Haridas S."/>
            <person name="Andreopoulos W."/>
            <person name="Labutti K."/>
            <person name="Pangilinan J."/>
            <person name="Floch G.L."/>
            <person name="Makela M.R."/>
            <person name="Henrissat B."/>
            <person name="Grigoriev I.V."/>
            <person name="Crouch J.A."/>
            <person name="De Vries R.P."/>
            <person name="Sukno S.A."/>
            <person name="Thon M.R."/>
        </authorList>
    </citation>
    <scope>NUCLEOTIDE SEQUENCE</scope>
    <source>
        <strain evidence="2">CBS 193.32</strain>
    </source>
</reference>
<evidence type="ECO:0000256" key="1">
    <source>
        <dbReference type="SAM" id="Phobius"/>
    </source>
</evidence>
<evidence type="ECO:0000313" key="3">
    <source>
        <dbReference type="Proteomes" id="UP001224890"/>
    </source>
</evidence>
<keyword evidence="1" id="KW-0812">Transmembrane</keyword>
<gene>
    <name evidence="2" type="ORF">BDP55DRAFT_137363</name>
</gene>
<comment type="caution">
    <text evidence="2">The sequence shown here is derived from an EMBL/GenBank/DDBJ whole genome shotgun (WGS) entry which is preliminary data.</text>
</comment>
<dbReference type="AlphaFoldDB" id="A0AAJ0AZC1"/>
<dbReference type="RefSeq" id="XP_060436358.1">
    <property type="nucleotide sequence ID" value="XM_060565540.1"/>
</dbReference>
<dbReference type="Proteomes" id="UP001224890">
    <property type="component" value="Unassembled WGS sequence"/>
</dbReference>
<dbReference type="GeneID" id="85450066"/>
<organism evidence="2 3">
    <name type="scientific">Colletotrichum godetiae</name>
    <dbReference type="NCBI Taxonomy" id="1209918"/>
    <lineage>
        <taxon>Eukaryota</taxon>
        <taxon>Fungi</taxon>
        <taxon>Dikarya</taxon>
        <taxon>Ascomycota</taxon>
        <taxon>Pezizomycotina</taxon>
        <taxon>Sordariomycetes</taxon>
        <taxon>Hypocreomycetidae</taxon>
        <taxon>Glomerellales</taxon>
        <taxon>Glomerellaceae</taxon>
        <taxon>Colletotrichum</taxon>
        <taxon>Colletotrichum acutatum species complex</taxon>
    </lineage>
</organism>
<dbReference type="PROSITE" id="PS51257">
    <property type="entry name" value="PROKAR_LIPOPROTEIN"/>
    <property type="match status" value="1"/>
</dbReference>
<protein>
    <submittedName>
        <fullName evidence="2">Uncharacterized protein</fullName>
    </submittedName>
</protein>
<name>A0AAJ0AZC1_9PEZI</name>
<sequence>MALLKDTQSGVVVRLGLVSWSLFGSSAACWVTFFFSLSRRDDGETSRKRGMTESLFCRRHADKKMQNAASSLVRILALDKNGLEKRSLTDERGSWGGEKGGSV</sequence>
<keyword evidence="3" id="KW-1185">Reference proteome</keyword>
<dbReference type="EMBL" id="JAHMHR010000002">
    <property type="protein sequence ID" value="KAK1700601.1"/>
    <property type="molecule type" value="Genomic_DNA"/>
</dbReference>
<proteinExistence type="predicted"/>
<keyword evidence="1" id="KW-0472">Membrane</keyword>
<accession>A0AAJ0AZC1</accession>
<evidence type="ECO:0000313" key="2">
    <source>
        <dbReference type="EMBL" id="KAK1700601.1"/>
    </source>
</evidence>
<keyword evidence="1" id="KW-1133">Transmembrane helix</keyword>
<feature type="transmembrane region" description="Helical" evidence="1">
    <location>
        <begin position="20"/>
        <end position="38"/>
    </location>
</feature>